<sequence length="390" mass="44168">MFIRFLGAMKVLIKADLVLGPYKPLRNVYIGIEEGQIKVISKEEPEEYEYAEYIIGGENRVVIPGFVTTHSFIYLYPFRYRIFSGKINAFQLLSTLSPNDIYYFSLMGAYHLLRTGVTTVVTSGPNLDMIARAISEVGLKPVLAVGVDCPDSKEDWEREFITLYNRWSSKNENRVILRLCSEEYSKEVFEISQQYNLPVLLERFVSLENMNSAVNVIGLGGGARKDLEIIKQKGFSLAFTPSYEVSQFPLSQYKPSISLDLTPSFDIRHEASASLTRLLLTPEEALNAMTIWGYSQLKYNDRGVIENNKVADLTIYEIKEPPAFPLDIESPYESIIFNLSYPETVMVNGEAVLDGGVPLNVGLKHIEKAIERLADVDKRTSKETRHLEKS</sequence>
<evidence type="ECO:0000313" key="2">
    <source>
        <dbReference type="EMBL" id="BDB98840.1"/>
    </source>
</evidence>
<dbReference type="PANTHER" id="PTHR43794">
    <property type="entry name" value="AMINOHYDROLASE SSNA-RELATED"/>
    <property type="match status" value="1"/>
</dbReference>
<dbReference type="AlphaFoldDB" id="A0AAQ4CSQ9"/>
<accession>A0AAQ4CSQ9</accession>
<dbReference type="InterPro" id="IPR050287">
    <property type="entry name" value="MTA/SAH_deaminase"/>
</dbReference>
<organism evidence="2 3">
    <name type="scientific">Saccharolobus caldissimus</name>
    <dbReference type="NCBI Taxonomy" id="1702097"/>
    <lineage>
        <taxon>Archaea</taxon>
        <taxon>Thermoproteota</taxon>
        <taxon>Thermoprotei</taxon>
        <taxon>Sulfolobales</taxon>
        <taxon>Sulfolobaceae</taxon>
        <taxon>Saccharolobus</taxon>
    </lineage>
</organism>
<dbReference type="GO" id="GO:0016810">
    <property type="term" value="F:hydrolase activity, acting on carbon-nitrogen (but not peptide) bonds"/>
    <property type="evidence" value="ECO:0007669"/>
    <property type="project" value="InterPro"/>
</dbReference>
<dbReference type="EMBL" id="AP025226">
    <property type="protein sequence ID" value="BDB98840.1"/>
    <property type="molecule type" value="Genomic_DNA"/>
</dbReference>
<gene>
    <name evidence="2" type="ORF">SACC_18570</name>
</gene>
<reference evidence="2 3" key="1">
    <citation type="journal article" date="2022" name="Microbiol. Resour. Announc.">
        <title>Complete Genome Sequence of the Hyperthermophilic and Acidophilic Archaeon Saccharolobus caldissimus Strain HS-3T.</title>
        <authorList>
            <person name="Sakai H.D."/>
            <person name="Kurosawa N."/>
        </authorList>
    </citation>
    <scope>NUCLEOTIDE SEQUENCE [LARGE SCALE GENOMIC DNA]</scope>
    <source>
        <strain evidence="2 3">JCM32116</strain>
    </source>
</reference>
<dbReference type="InterPro" id="IPR011059">
    <property type="entry name" value="Metal-dep_hydrolase_composite"/>
</dbReference>
<keyword evidence="1" id="KW-0378">Hydrolase</keyword>
<dbReference type="Gene3D" id="2.30.40.10">
    <property type="entry name" value="Urease, subunit C, domain 1"/>
    <property type="match status" value="2"/>
</dbReference>
<dbReference type="SUPFAM" id="SSF51338">
    <property type="entry name" value="Composite domain of metallo-dependent hydrolases"/>
    <property type="match status" value="1"/>
</dbReference>
<dbReference type="PANTHER" id="PTHR43794:SF11">
    <property type="entry name" value="AMIDOHYDROLASE-RELATED DOMAIN-CONTAINING PROTEIN"/>
    <property type="match status" value="1"/>
</dbReference>
<dbReference type="Gene3D" id="3.20.20.140">
    <property type="entry name" value="Metal-dependent hydrolases"/>
    <property type="match status" value="2"/>
</dbReference>
<evidence type="ECO:0000256" key="1">
    <source>
        <dbReference type="ARBA" id="ARBA00022801"/>
    </source>
</evidence>
<protein>
    <submittedName>
        <fullName evidence="2">Amidohydrolase</fullName>
    </submittedName>
</protein>
<dbReference type="InterPro" id="IPR032466">
    <property type="entry name" value="Metal_Hydrolase"/>
</dbReference>
<evidence type="ECO:0000313" key="3">
    <source>
        <dbReference type="Proteomes" id="UP001319921"/>
    </source>
</evidence>
<keyword evidence="3" id="KW-1185">Reference proteome</keyword>
<proteinExistence type="predicted"/>
<name>A0AAQ4CSQ9_9CREN</name>
<dbReference type="SUPFAM" id="SSF51556">
    <property type="entry name" value="Metallo-dependent hydrolases"/>
    <property type="match status" value="1"/>
</dbReference>
<dbReference type="Proteomes" id="UP001319921">
    <property type="component" value="Chromosome"/>
</dbReference>
<dbReference type="KEGG" id="scas:SACC_18570"/>